<dbReference type="InterPro" id="IPR015224">
    <property type="entry name" value="Talin_cent"/>
</dbReference>
<dbReference type="Gene3D" id="1.20.1420.10">
    <property type="entry name" value="Talin, central domain"/>
    <property type="match status" value="7"/>
</dbReference>
<evidence type="ECO:0000256" key="1">
    <source>
        <dbReference type="ARBA" id="ARBA00004245"/>
    </source>
</evidence>
<dbReference type="InterPro" id="IPR019747">
    <property type="entry name" value="FERM_CS"/>
</dbReference>
<dbReference type="SUPFAM" id="SSF109880">
    <property type="entry name" value="A middle domain of Talin 1"/>
    <property type="match status" value="1"/>
</dbReference>
<dbReference type="Pfam" id="PF21989">
    <property type="entry name" value="RA_2"/>
    <property type="match status" value="1"/>
</dbReference>
<evidence type="ECO:0000256" key="5">
    <source>
        <dbReference type="SAM" id="MobiDB-lite"/>
    </source>
</evidence>
<dbReference type="FunFam" id="1.20.1420.10:FF:000002">
    <property type="entry name" value="Talin 2"/>
    <property type="match status" value="1"/>
</dbReference>
<dbReference type="Pfam" id="PF21865">
    <property type="entry name" value="TLN1-like_RS"/>
    <property type="match status" value="2"/>
</dbReference>
<dbReference type="InterPro" id="IPR019748">
    <property type="entry name" value="FERM_central"/>
</dbReference>
<feature type="coiled-coil region" evidence="4">
    <location>
        <begin position="1073"/>
        <end position="1100"/>
    </location>
</feature>
<dbReference type="CDD" id="cd14473">
    <property type="entry name" value="FERM_B-lobe"/>
    <property type="match status" value="1"/>
</dbReference>
<dbReference type="SMART" id="SM01244">
    <property type="entry name" value="IRS"/>
    <property type="match status" value="1"/>
</dbReference>
<feature type="compositionally biased region" description="Basic and acidic residues" evidence="5">
    <location>
        <begin position="158"/>
        <end position="172"/>
    </location>
</feature>
<dbReference type="InterPro" id="IPR036476">
    <property type="entry name" value="Talin_cent_sf"/>
</dbReference>
<protein>
    <recommendedName>
        <fullName evidence="10">FERM domain-containing protein</fullName>
    </recommendedName>
</protein>
<dbReference type="SMART" id="SM00307">
    <property type="entry name" value="ILWEQ"/>
    <property type="match status" value="1"/>
</dbReference>
<dbReference type="SUPFAM" id="SSF47031">
    <property type="entry name" value="Second domain of FERM"/>
    <property type="match status" value="1"/>
</dbReference>
<evidence type="ECO:0000313" key="9">
    <source>
        <dbReference type="Proteomes" id="UP001627154"/>
    </source>
</evidence>
<dbReference type="Proteomes" id="UP001627154">
    <property type="component" value="Unassembled WGS sequence"/>
</dbReference>
<accession>A0ABD2WAI8</accession>
<keyword evidence="4" id="KW-0175">Coiled coil</keyword>
<dbReference type="InterPro" id="IPR019749">
    <property type="entry name" value="Band_41_domain"/>
</dbReference>
<feature type="coiled-coil region" evidence="4">
    <location>
        <begin position="2483"/>
        <end position="2546"/>
    </location>
</feature>
<feature type="region of interest" description="Disordered" evidence="5">
    <location>
        <begin position="142"/>
        <end position="172"/>
    </location>
</feature>
<dbReference type="Pfam" id="PF16511">
    <property type="entry name" value="FERM_f0"/>
    <property type="match status" value="1"/>
</dbReference>
<dbReference type="InterPro" id="IPR035964">
    <property type="entry name" value="I/LWEQ_dom_sf"/>
</dbReference>
<dbReference type="PROSITE" id="PS00660">
    <property type="entry name" value="FERM_1"/>
    <property type="match status" value="1"/>
</dbReference>
<dbReference type="InterPro" id="IPR032425">
    <property type="entry name" value="FERM_f0"/>
</dbReference>
<dbReference type="Gene3D" id="2.30.29.30">
    <property type="entry name" value="Pleckstrin-homology domain (PH domain)/Phosphotyrosine-binding domain (PTB)"/>
    <property type="match status" value="1"/>
</dbReference>
<dbReference type="Gene3D" id="3.10.20.90">
    <property type="entry name" value="Phosphatidylinositol 3-kinase Catalytic Subunit, Chain A, domain 1"/>
    <property type="match status" value="2"/>
</dbReference>
<dbReference type="Pfam" id="PF25177">
    <property type="entry name" value="Talin_VBS2"/>
    <property type="match status" value="1"/>
</dbReference>
<dbReference type="Pfam" id="PF21692">
    <property type="entry name" value="Talin_R4"/>
    <property type="match status" value="1"/>
</dbReference>
<dbReference type="Pfam" id="PF02174">
    <property type="entry name" value="IRS"/>
    <property type="match status" value="1"/>
</dbReference>
<name>A0ABD2WAI8_9HYME</name>
<dbReference type="Gene3D" id="1.20.80.10">
    <property type="match status" value="1"/>
</dbReference>
<dbReference type="FunFam" id="1.20.80.10:FF:000007">
    <property type="entry name" value="Talin 2"/>
    <property type="match status" value="1"/>
</dbReference>
<dbReference type="InterPro" id="IPR054082">
    <property type="entry name" value="Talin_IBS2B"/>
</dbReference>
<reference evidence="8 9" key="1">
    <citation type="journal article" date="2024" name="bioRxiv">
        <title>A reference genome for Trichogramma kaykai: A tiny desert-dwelling parasitoid wasp with competing sex-ratio distorters.</title>
        <authorList>
            <person name="Culotta J."/>
            <person name="Lindsey A.R."/>
        </authorList>
    </citation>
    <scope>NUCLEOTIDE SEQUENCE [LARGE SCALE GENOMIC DNA]</scope>
    <source>
        <strain evidence="8 9">KSX58</strain>
    </source>
</reference>
<dbReference type="SMART" id="SM00295">
    <property type="entry name" value="B41"/>
    <property type="match status" value="1"/>
</dbReference>
<dbReference type="GO" id="GO:0009887">
    <property type="term" value="P:animal organ morphogenesis"/>
    <property type="evidence" value="ECO:0007669"/>
    <property type="project" value="UniProtKB-ARBA"/>
</dbReference>
<dbReference type="Pfam" id="PF21896">
    <property type="entry name" value="Talin_IBS2B"/>
    <property type="match status" value="3"/>
</dbReference>
<feature type="domain" description="FERM" evidence="6">
    <location>
        <begin position="90"/>
        <end position="415"/>
    </location>
</feature>
<gene>
    <name evidence="8" type="ORF">TKK_014917</name>
</gene>
<sequence length="2634" mass="289572">MATISLRISIPEKNVIKMMQFDPSISVHHACEVIKDKLVEHEISGLIATDYGLFLPSEDVRKGVWLESDRNLDYYILRNGDLLEYKRKSRTLRVRMLDGALKTVLVDDSQTVANLMVVICTKIGITNHDEYSLVRELPEDENDGHKKDNFGTLTLRRKKDDKGEKNSKMDQLKKKLKTDDEVNWIDPSKTLREQGIPESETVLLRRKFFFSDQNIDGRDPVQLSLLYVQARDAILDGTHPIVLEQACAFAGIQCQIQFGDHKEDKHKSGFLDLKEFLPQSYLKIKGVEKKIFAEHKKHRGLSESEAKVLYTKTARSLSTYGVTFFLVKEKLRGKNKLVPRLLGVTKDSVLRLDEKTKEILKTWPLTTVRRWGASPNTFTLDFGDYSDQYYSVQTTEAEQILQLISGYIDIILKKQKAKDHFGIEGDEESSMVEDSVSPVRATIMQHESKRVERRNVNSHSVAVPSIMRSSLNGARNFEFSELSGAQYTTTSRQANMVYPPGTMTAPPSYMSQPQRAALESTIISGREIIETAEMELSRRTMFPEIGKDNASIKWREQTIDTHKQNIGSQMAAMNAAVAQVVTLTSKTYEEVDHDAVGAAITTITSNLPEVTKGVSMIAALIDDESTGDRLLDAARKLCLAFSDLLKATEPETKEPRQSLLNAVTRIGEASQQVLTTMRPENETQQEQQDVLLSLAKSVAKSTAALVLKAKNIAFQCEDSALQNNVIGCATNCAFSTSQLVACTKVVAPTLDSPACQTQLITAIREVTKAVEQLVQVCDSECTNEVSLKELSQAAANVTKVLNDLLMQVKLASRNEGTDEPDQEKYVETILMATNKLFSMPNETEEIIRQTRIVGQATAQLIQSIKSDVGKQNDSEHQQKLLIAAKALADATAKMVEAARQCASAPQDTKRHDNLREAVEELREATTVAALPAIKDSLISKLRTNSKLAASAAAQCAAAVSGVTKFNMNSATQRDLNENCQNMMQHIPTLITEIKNTYSKPHSSSAQLNLINASEDFSLSCVTVLKAIKSTLPTTSDNASIIYLKDSSLYLGSALTDLKSVVTRSKEVFTGLEFEAADEMLTNLRTELQDLNEAMKTNSLKPLPEETSESTSIKFGSASKMIEFTMAKLLSACKQNNEIFIKRTTNEFADNMKEFVSSVRGVIATNESHVQGEILNNAFDVLNLSDKLLKQAKNCSESYTEQDFEHLTHISKEVIHALDTCVSSLPNQRDLNDAIGHIQHLSDTFESDVPPPSDKSLGQLQSELSASAVRLNDISAQFLNYVQNPNELSFATKLYLQALSGTLEIVKEIQQRTSQEVQPQVVHSVQNICKNSIQLFSLTKSIAMDRQTPNAKNQLTAASRNVTDSINQLIDICSSSTVGQIECDNSIRNIQSMLPLLNNPNEPISDATYFECLDDIIEKSKILGDGMTGIANHAKNTEHDKFTDSIKNVSDSICGLIQAAAQAAYLAGVSDVSSAFGKPGLIDQSHIFRAANAIQVQCQTFENSIYTQEQLLTVATLIAKHTSSLCNACRVASNKTKNPVAKRYFVQSAKDIASSTAVLVKEIKNQYPGETESNRRDRYEKTKPLLEAIDNLCAFVRSPEFVSQPTQISSEGKIVQKPIINAAQSIIDSSCAMISSAKSLAVTPKDPPTWQLLANHSKNVSDSIKSLVSSIRDKAPGQRECDSAIQSITQRIHEIDTAAMNVISQSYIPHTKNTIESFIDMIKNSSCELHEKLVFLCTSAKFETQNIGHSVTQVTLYSESLISSGIKLAFSLKQQKQQIQLLDQIKTVAESILQLIYVSKETGGNPRAKNLHSNLDETVNTAHESLNDLEKTVESISISNGATSGLVDAITQSLLALEDHEILDSENVDSLGNYQSIMIDSCKEISRIASKISTNLDNKGTDLTSLAAQLSQNYCKLANSGRHIFAVLSNEHTLTKLRLIVQEVGKSCIDIVQSIGRCEMQSGDFYFHQEIRESCKSVTEKIGQILSVLQIGSQGTQACINAASTVSGIIGDLDTIILFATAGTLCADRENERFSDHRENILKSAKALVEDTKTLVAGAASSQEQLAVAAQNAVSTIIHLSEMVKHGAASLGSNNTEAQVMLINAVRDVASALGDLIHATKGASGKLINDPSMTHLKDSAKVMVSNVTSLLKTVKAVEDEHTCGNRALESTIEAIAQELQFPSTSSTLDDITPEDLIKCTKNITTCTAKTVAAGNSCKQEDIIAAANMGRRLINELFMIYKTTLKCYPESDEIRDRLSSATYNIATNYKELLELVLQISTRSGDRKHLLLPASKKISQNVTELVAVAQMMSSNGLLDLNNPYDLAENELLGAAASIDTAAKKLQGLQPRKSFQASSTEEFSYDEIILDAAKSIAAATSDLIKAASIAQMELMLAGRIAKNPVTNSDDGQWSEGLISAARLVAAATHSLVDSANTLVQGFGSEEKLISSAKQVASSTAQLLVACKVKSDADSASMKVLQAAGSDIKRATDNLVRTAQQAIQHEEERSLILNRRIVGGIAQEINARSEVLRIEKELEEARGRLTAIRQAKYKNKNEQSENDDSVIMESNTPPQMPRIYKNRSAVPAYLIHSFFNIIHCSDRFNKNIVFKIKFCNSTFPRLGLKRELKQLVIVKQITY</sequence>
<dbReference type="GO" id="GO:0071944">
    <property type="term" value="C:cell periphery"/>
    <property type="evidence" value="ECO:0007669"/>
    <property type="project" value="UniProtKB-ARBA"/>
</dbReference>
<dbReference type="InterPro" id="IPR015009">
    <property type="entry name" value="Vinculin-bd_dom"/>
</dbReference>
<dbReference type="InterPro" id="IPR049108">
    <property type="entry name" value="Talin_R4"/>
</dbReference>
<dbReference type="PROSITE" id="PS50945">
    <property type="entry name" value="I_LWEQ"/>
    <property type="match status" value="1"/>
</dbReference>
<dbReference type="InterPro" id="IPR036723">
    <property type="entry name" value="Alpha-catenin/vinculin-like_sf"/>
</dbReference>
<dbReference type="SUPFAM" id="SSF54236">
    <property type="entry name" value="Ubiquitin-like"/>
    <property type="match status" value="1"/>
</dbReference>
<evidence type="ECO:0000256" key="3">
    <source>
        <dbReference type="ARBA" id="ARBA00023212"/>
    </source>
</evidence>
<dbReference type="InterPro" id="IPR029071">
    <property type="entry name" value="Ubiquitin-like_domsf"/>
</dbReference>
<dbReference type="InterPro" id="IPR000299">
    <property type="entry name" value="FERM_domain"/>
</dbReference>
<dbReference type="InterPro" id="IPR014352">
    <property type="entry name" value="FERM/acyl-CoA-bd_prot_sf"/>
</dbReference>
<dbReference type="Gene3D" id="1.20.1410.10">
    <property type="entry name" value="I/LWEQ domain"/>
    <property type="match status" value="1"/>
</dbReference>
<dbReference type="InterPro" id="IPR011993">
    <property type="entry name" value="PH-like_dom_sf"/>
</dbReference>
<keyword evidence="9" id="KW-1185">Reference proteome</keyword>
<dbReference type="FunFam" id="2.30.29.30:FF:000028">
    <property type="entry name" value="Talin 2"/>
    <property type="match status" value="1"/>
</dbReference>
<dbReference type="InterPro" id="IPR035963">
    <property type="entry name" value="FERM_2"/>
</dbReference>
<dbReference type="SUPFAM" id="SSF50729">
    <property type="entry name" value="PH domain-like"/>
    <property type="match status" value="1"/>
</dbReference>
<dbReference type="CDD" id="cd17089">
    <property type="entry name" value="FERM_F0_TLN"/>
    <property type="match status" value="1"/>
</dbReference>
<proteinExistence type="predicted"/>
<comment type="caution">
    <text evidence="8">The sequence shown here is derived from an EMBL/GenBank/DDBJ whole genome shotgun (WGS) entry which is preliminary data.</text>
</comment>
<evidence type="ECO:0000256" key="2">
    <source>
        <dbReference type="ARBA" id="ARBA00022490"/>
    </source>
</evidence>
<dbReference type="Pfam" id="PF09141">
    <property type="entry name" value="Talin_middle"/>
    <property type="match status" value="1"/>
</dbReference>
<organism evidence="8 9">
    <name type="scientific">Trichogramma kaykai</name>
    <dbReference type="NCBI Taxonomy" id="54128"/>
    <lineage>
        <taxon>Eukaryota</taxon>
        <taxon>Metazoa</taxon>
        <taxon>Ecdysozoa</taxon>
        <taxon>Arthropoda</taxon>
        <taxon>Hexapoda</taxon>
        <taxon>Insecta</taxon>
        <taxon>Pterygota</taxon>
        <taxon>Neoptera</taxon>
        <taxon>Endopterygota</taxon>
        <taxon>Hymenoptera</taxon>
        <taxon>Apocrita</taxon>
        <taxon>Proctotrupomorpha</taxon>
        <taxon>Chalcidoidea</taxon>
        <taxon>Trichogrammatidae</taxon>
        <taxon>Trichogramma</taxon>
    </lineage>
</organism>
<dbReference type="InterPro" id="IPR057346">
    <property type="entry name" value="Talin1/2_VBS2"/>
</dbReference>
<evidence type="ECO:0000313" key="8">
    <source>
        <dbReference type="EMBL" id="KAL3390097.1"/>
    </source>
</evidence>
<dbReference type="CDD" id="cd10569">
    <property type="entry name" value="FERM_C_Talin"/>
    <property type="match status" value="1"/>
</dbReference>
<dbReference type="SUPFAM" id="SSF47220">
    <property type="entry name" value="alpha-catenin/vinculin-like"/>
    <property type="match status" value="3"/>
</dbReference>
<feature type="domain" description="I/LWEQ" evidence="7">
    <location>
        <begin position="2312"/>
        <end position="2551"/>
    </location>
</feature>
<dbReference type="PANTHER" id="PTHR19981">
    <property type="entry name" value="TALIN"/>
    <property type="match status" value="1"/>
</dbReference>
<dbReference type="PANTHER" id="PTHR19981:SF1">
    <property type="entry name" value="RHEA, ISOFORM B"/>
    <property type="match status" value="1"/>
</dbReference>
<dbReference type="InterPro" id="IPR002404">
    <property type="entry name" value="IRS_PTB"/>
</dbReference>
<keyword evidence="3" id="KW-0206">Cytoskeleton</keyword>
<dbReference type="EMBL" id="JBJJXI010000121">
    <property type="protein sequence ID" value="KAL3390097.1"/>
    <property type="molecule type" value="Genomic_DNA"/>
</dbReference>
<evidence type="ECO:0008006" key="10">
    <source>
        <dbReference type="Google" id="ProtNLM"/>
    </source>
</evidence>
<dbReference type="CDD" id="cd17090">
    <property type="entry name" value="FERM_F1_TLN"/>
    <property type="match status" value="1"/>
</dbReference>
<comment type="subcellular location">
    <subcellularLocation>
        <location evidence="1">Cytoplasm</location>
        <location evidence="1">Cytoskeleton</location>
    </subcellularLocation>
</comment>
<dbReference type="Gene3D" id="1.20.120.230">
    <property type="entry name" value="Alpha-catenin/vinculin-like"/>
    <property type="match status" value="5"/>
</dbReference>
<dbReference type="SUPFAM" id="SSF109885">
    <property type="entry name" value="I/LWEQ domain"/>
    <property type="match status" value="4"/>
</dbReference>
<evidence type="ECO:0000256" key="4">
    <source>
        <dbReference type="SAM" id="Coils"/>
    </source>
</evidence>
<evidence type="ECO:0000259" key="7">
    <source>
        <dbReference type="PROSITE" id="PS50945"/>
    </source>
</evidence>
<dbReference type="InterPro" id="IPR054060">
    <property type="entry name" value="TLN1-like_RS"/>
</dbReference>
<dbReference type="GO" id="GO:0030182">
    <property type="term" value="P:neuron differentiation"/>
    <property type="evidence" value="ECO:0007669"/>
    <property type="project" value="UniProtKB-ARBA"/>
</dbReference>
<dbReference type="FunFam" id="1.20.1410.10:FF:000001">
    <property type="entry name" value="Talin 2"/>
    <property type="match status" value="1"/>
</dbReference>
<evidence type="ECO:0000259" key="6">
    <source>
        <dbReference type="PROSITE" id="PS50057"/>
    </source>
</evidence>
<dbReference type="Pfam" id="PF08913">
    <property type="entry name" value="VBS"/>
    <property type="match status" value="1"/>
</dbReference>
<keyword evidence="2" id="KW-0963">Cytoplasm</keyword>
<dbReference type="Pfam" id="PF01608">
    <property type="entry name" value="I_LWEQ"/>
    <property type="match status" value="1"/>
</dbReference>
<dbReference type="InterPro" id="IPR002558">
    <property type="entry name" value="ILWEQ_dom"/>
</dbReference>
<dbReference type="PROSITE" id="PS50057">
    <property type="entry name" value="FERM_3"/>
    <property type="match status" value="1"/>
</dbReference>
<dbReference type="GO" id="GO:0005856">
    <property type="term" value="C:cytoskeleton"/>
    <property type="evidence" value="ECO:0007669"/>
    <property type="project" value="UniProtKB-SubCell"/>
</dbReference>